<accession>A0ACB8EFV2</accession>
<evidence type="ECO:0000313" key="1">
    <source>
        <dbReference type="EMBL" id="KAH7991429.1"/>
    </source>
</evidence>
<reference evidence="1" key="1">
    <citation type="submission" date="2021-08" db="EMBL/GenBank/DDBJ databases">
        <title>The first chromosome-level gecko genome reveals the dynamic sex chromosomes of Neotropical dwarf geckos (Sphaerodactylidae: Sphaerodactylus).</title>
        <authorList>
            <person name="Pinto B.J."/>
            <person name="Keating S.E."/>
            <person name="Gamble T."/>
        </authorList>
    </citation>
    <scope>NUCLEOTIDE SEQUENCE</scope>
    <source>
        <strain evidence="1">TG3544</strain>
    </source>
</reference>
<comment type="caution">
    <text evidence="1">The sequence shown here is derived from an EMBL/GenBank/DDBJ whole genome shotgun (WGS) entry which is preliminary data.</text>
</comment>
<gene>
    <name evidence="1" type="ORF">K3G42_005961</name>
</gene>
<keyword evidence="2" id="KW-1185">Reference proteome</keyword>
<proteinExistence type="predicted"/>
<organism evidence="1 2">
    <name type="scientific">Sphaerodactylus townsendi</name>
    <dbReference type="NCBI Taxonomy" id="933632"/>
    <lineage>
        <taxon>Eukaryota</taxon>
        <taxon>Metazoa</taxon>
        <taxon>Chordata</taxon>
        <taxon>Craniata</taxon>
        <taxon>Vertebrata</taxon>
        <taxon>Euteleostomi</taxon>
        <taxon>Lepidosauria</taxon>
        <taxon>Squamata</taxon>
        <taxon>Bifurcata</taxon>
        <taxon>Gekkota</taxon>
        <taxon>Sphaerodactylidae</taxon>
        <taxon>Sphaerodactylus</taxon>
    </lineage>
</organism>
<evidence type="ECO:0000313" key="2">
    <source>
        <dbReference type="Proteomes" id="UP000827872"/>
    </source>
</evidence>
<dbReference type="Proteomes" id="UP000827872">
    <property type="component" value="Linkage Group LG03"/>
</dbReference>
<dbReference type="EMBL" id="CM037616">
    <property type="protein sequence ID" value="KAH7991429.1"/>
    <property type="molecule type" value="Genomic_DNA"/>
</dbReference>
<sequence>MAVEFSRDKPWAAAICTICVKYFTDPVSLECGHNFCRSCITRCWEELHASICCPRWCHYFLEGRKFEPNRELADFVEATKQRVEQVKEEAKEWANCGEHRKPLNLFCEDDQAAICEDCMKLEAHRNHCVVGVEISHQIDAYINVPREMESAFTLYSYNTGKKTDEWLKRVEAERKRTLAKFKHLRQCLDELENLRLARLVELEKEITEQRDQHGEKIDRQIDFLIEIEDDMADYYFKPREFLQDFGHGLPSYEEELLEDAVLVPTGVKDKIQKFCDQKLFLEEVLDKFNGNEEFLQRIL</sequence>
<protein>
    <submittedName>
        <fullName evidence="1">Uncharacterized protein</fullName>
    </submittedName>
</protein>
<name>A0ACB8EFV2_9SAUR</name>